<dbReference type="PANTHER" id="PTHR22705">
    <property type="entry name" value="ZINC FINGER, ZZ DOMAIN CONTAINING 3"/>
    <property type="match status" value="1"/>
</dbReference>
<feature type="region of interest" description="Disordered" evidence="1">
    <location>
        <begin position="94"/>
        <end position="175"/>
    </location>
</feature>
<accession>A0A420Y4D8</accession>
<comment type="caution">
    <text evidence="2">The sequence shown here is derived from an EMBL/GenBank/DDBJ whole genome shotgun (WGS) entry which is preliminary data.</text>
</comment>
<gene>
    <name evidence="2" type="ORF">DL546_006173</name>
</gene>
<evidence type="ECO:0000256" key="1">
    <source>
        <dbReference type="SAM" id="MobiDB-lite"/>
    </source>
</evidence>
<feature type="region of interest" description="Disordered" evidence="1">
    <location>
        <begin position="231"/>
        <end position="275"/>
    </location>
</feature>
<feature type="compositionally biased region" description="Basic and acidic residues" evidence="1">
    <location>
        <begin position="246"/>
        <end position="261"/>
    </location>
</feature>
<proteinExistence type="predicted"/>
<organism evidence="2 3">
    <name type="scientific">Coniochaeta pulveracea</name>
    <dbReference type="NCBI Taxonomy" id="177199"/>
    <lineage>
        <taxon>Eukaryota</taxon>
        <taxon>Fungi</taxon>
        <taxon>Dikarya</taxon>
        <taxon>Ascomycota</taxon>
        <taxon>Pezizomycotina</taxon>
        <taxon>Sordariomycetes</taxon>
        <taxon>Sordariomycetidae</taxon>
        <taxon>Coniochaetales</taxon>
        <taxon>Coniochaetaceae</taxon>
        <taxon>Coniochaeta</taxon>
    </lineage>
</organism>
<sequence>CVVNLWGQRGWNRAGGAGYGSAPLFPAPVSVADDSRVKSPAGSEIIQTKKDNVRPTNGAFIAVHHVHNTSTTTRPETTQSPAHRMPGLTITTHDAQHSQSQTPSGSGSPTGPPISPITPTLAPAQLPPPPGHTEPVAHSAPPPSFAQDRPTFTHKQPDQIGMPPPPVPSQPISLDENPDVLAIKSAISILQMQRARATRDIQTISRARDAALADPEGFIADLTGGRIAEDAAPEDEDEEDSDSGEEGVKQETDHGIHKRTEPSSPPAWRNLPKPQNVVRCPPINWSQYGVVGESLDKLHAEQVRAPTQGTPATLTPGVGGGLTYEFKGGDGKQERLVGVAAPYDPLRDKVTKKGRGGKR</sequence>
<evidence type="ECO:0000313" key="2">
    <source>
        <dbReference type="EMBL" id="RKU42756.1"/>
    </source>
</evidence>
<feature type="compositionally biased region" description="Low complexity" evidence="1">
    <location>
        <begin position="98"/>
        <end position="109"/>
    </location>
</feature>
<feature type="compositionally biased region" description="Acidic residues" evidence="1">
    <location>
        <begin position="231"/>
        <end position="245"/>
    </location>
</feature>
<dbReference type="InterPro" id="IPR037830">
    <property type="entry name" value="ZZZ3"/>
</dbReference>
<reference evidence="2 3" key="1">
    <citation type="submission" date="2018-08" db="EMBL/GenBank/DDBJ databases">
        <title>Draft genome of the lignicolous fungus Coniochaeta pulveracea.</title>
        <authorList>
            <person name="Borstlap C.J."/>
            <person name="De Witt R.N."/>
            <person name="Botha A."/>
            <person name="Volschenk H."/>
        </authorList>
    </citation>
    <scope>NUCLEOTIDE SEQUENCE [LARGE SCALE GENOMIC DNA]</scope>
    <source>
        <strain evidence="2 3">CAB683</strain>
    </source>
</reference>
<dbReference type="OrthoDB" id="1926878at2759"/>
<protein>
    <submittedName>
        <fullName evidence="2">Uncharacterized protein</fullName>
    </submittedName>
</protein>
<evidence type="ECO:0000313" key="3">
    <source>
        <dbReference type="Proteomes" id="UP000275385"/>
    </source>
</evidence>
<dbReference type="PANTHER" id="PTHR22705:SF0">
    <property type="entry name" value="ZZ-TYPE ZINC FINGER-CONTAINING PROTEIN 3"/>
    <property type="match status" value="1"/>
</dbReference>
<dbReference type="AlphaFoldDB" id="A0A420Y4D8"/>
<feature type="non-terminal residue" evidence="2">
    <location>
        <position position="1"/>
    </location>
</feature>
<dbReference type="EMBL" id="QVQW01000052">
    <property type="protein sequence ID" value="RKU42756.1"/>
    <property type="molecule type" value="Genomic_DNA"/>
</dbReference>
<keyword evidence="3" id="KW-1185">Reference proteome</keyword>
<dbReference type="Proteomes" id="UP000275385">
    <property type="component" value="Unassembled WGS sequence"/>
</dbReference>
<name>A0A420Y4D8_9PEZI</name>